<proteinExistence type="predicted"/>
<dbReference type="EMBL" id="CAJDKC010000003">
    <property type="protein sequence ID" value="CAD0336068.1"/>
    <property type="molecule type" value="Genomic_DNA"/>
</dbReference>
<sequence length="63" mass="6804">MRAVDFWLLAIFCAVMNITASGLSSMLLSLFGYVAALCALLASFKAFKRDQLALAAETESVNQ</sequence>
<dbReference type="AlphaFoldDB" id="A0A6V7DK29"/>
<reference evidence="2 4" key="1">
    <citation type="submission" date="2020-07" db="EMBL/GenBank/DDBJ databases">
        <authorList>
            <person name="Pothier F. J."/>
        </authorList>
    </citation>
    <scope>NUCLEOTIDE SEQUENCE [LARGE SCALE GENOMIC DNA]</scope>
    <source>
        <strain evidence="2 4">CFBP 7900</strain>
    </source>
</reference>
<dbReference type="EMBL" id="CAJDKC010000003">
    <property type="protein sequence ID" value="CAD0335813.1"/>
    <property type="molecule type" value="Genomic_DNA"/>
</dbReference>
<gene>
    <name evidence="2" type="ORF">CFBP7900_22160</name>
    <name evidence="3" type="ORF">CFBP7900_22300</name>
</gene>
<protein>
    <submittedName>
        <fullName evidence="2">Uncharacterized protein</fullName>
    </submittedName>
</protein>
<evidence type="ECO:0000256" key="1">
    <source>
        <dbReference type="SAM" id="Phobius"/>
    </source>
</evidence>
<comment type="caution">
    <text evidence="2">The sequence shown here is derived from an EMBL/GenBank/DDBJ whole genome shotgun (WGS) entry which is preliminary data.</text>
</comment>
<keyword evidence="1" id="KW-1133">Transmembrane helix</keyword>
<keyword evidence="1" id="KW-0472">Membrane</keyword>
<feature type="transmembrane region" description="Helical" evidence="1">
    <location>
        <begin position="30"/>
        <end position="47"/>
    </location>
</feature>
<accession>A0A6V7DK29</accession>
<dbReference type="Proteomes" id="UP000587508">
    <property type="component" value="Unassembled WGS sequence"/>
</dbReference>
<keyword evidence="1" id="KW-0812">Transmembrane</keyword>
<dbReference type="RefSeq" id="WP_023905883.1">
    <property type="nucleotide sequence ID" value="NZ_CAJDKC010000003.1"/>
</dbReference>
<name>A0A6V7DK29_9XANT</name>
<evidence type="ECO:0000313" key="3">
    <source>
        <dbReference type="EMBL" id="CAD0336060.1"/>
    </source>
</evidence>
<dbReference type="EMBL" id="CAJDKC010000003">
    <property type="protein sequence ID" value="CAD0335804.1"/>
    <property type="molecule type" value="Genomic_DNA"/>
</dbReference>
<evidence type="ECO:0000313" key="2">
    <source>
        <dbReference type="EMBL" id="CAD0335804.1"/>
    </source>
</evidence>
<dbReference type="EMBL" id="CAJDKC010000003">
    <property type="protein sequence ID" value="CAD0336060.1"/>
    <property type="molecule type" value="Genomic_DNA"/>
</dbReference>
<evidence type="ECO:0000313" key="4">
    <source>
        <dbReference type="Proteomes" id="UP000587508"/>
    </source>
</evidence>
<organism evidence="2 4">
    <name type="scientific">Xanthomonas hortorum pv. carotae</name>
    <dbReference type="NCBI Taxonomy" id="487904"/>
    <lineage>
        <taxon>Bacteria</taxon>
        <taxon>Pseudomonadati</taxon>
        <taxon>Pseudomonadota</taxon>
        <taxon>Gammaproteobacteria</taxon>
        <taxon>Lysobacterales</taxon>
        <taxon>Lysobacteraceae</taxon>
        <taxon>Xanthomonas</taxon>
    </lineage>
</organism>